<evidence type="ECO:0000256" key="1">
    <source>
        <dbReference type="ARBA" id="ARBA00004613"/>
    </source>
</evidence>
<evidence type="ECO:0008006" key="7">
    <source>
        <dbReference type="Google" id="ProtNLM"/>
    </source>
</evidence>
<evidence type="ECO:0000313" key="6">
    <source>
        <dbReference type="Proteomes" id="UP000472264"/>
    </source>
</evidence>
<evidence type="ECO:0000313" key="5">
    <source>
        <dbReference type="Ensembl" id="ENSENLP00000052421.1"/>
    </source>
</evidence>
<comment type="subcellular location">
    <subcellularLocation>
        <location evidence="1">Secreted</location>
    </subcellularLocation>
</comment>
<accession>A0A665X967</accession>
<dbReference type="SUPFAM" id="SSF50814">
    <property type="entry name" value="Lipocalins"/>
    <property type="match status" value="1"/>
</dbReference>
<dbReference type="PANTHER" id="PTHR11967">
    <property type="entry name" value="ALPHA-1-ACID GLYCOPROTEIN"/>
    <property type="match status" value="1"/>
</dbReference>
<dbReference type="OMA" id="CVVMRWL"/>
<reference evidence="5" key="2">
    <citation type="submission" date="2025-08" db="UniProtKB">
        <authorList>
            <consortium name="Ensembl"/>
        </authorList>
    </citation>
    <scope>IDENTIFICATION</scope>
</reference>
<proteinExistence type="predicted"/>
<dbReference type="GO" id="GO:0005576">
    <property type="term" value="C:extracellular region"/>
    <property type="evidence" value="ECO:0007669"/>
    <property type="project" value="UniProtKB-SubCell"/>
</dbReference>
<dbReference type="Gene3D" id="2.40.128.20">
    <property type="match status" value="1"/>
</dbReference>
<name>A0A665X967_ECHNA</name>
<organism evidence="5 6">
    <name type="scientific">Echeneis naucrates</name>
    <name type="common">Live sharksucker</name>
    <dbReference type="NCBI Taxonomy" id="173247"/>
    <lineage>
        <taxon>Eukaryota</taxon>
        <taxon>Metazoa</taxon>
        <taxon>Chordata</taxon>
        <taxon>Craniata</taxon>
        <taxon>Vertebrata</taxon>
        <taxon>Euteleostomi</taxon>
        <taxon>Actinopterygii</taxon>
        <taxon>Neopterygii</taxon>
        <taxon>Teleostei</taxon>
        <taxon>Neoteleostei</taxon>
        <taxon>Acanthomorphata</taxon>
        <taxon>Carangaria</taxon>
        <taxon>Carangiformes</taxon>
        <taxon>Echeneidae</taxon>
        <taxon>Echeneis</taxon>
    </lineage>
</organism>
<reference evidence="5" key="3">
    <citation type="submission" date="2025-09" db="UniProtKB">
        <authorList>
            <consortium name="Ensembl"/>
        </authorList>
    </citation>
    <scope>IDENTIFICATION</scope>
</reference>
<reference evidence="5" key="1">
    <citation type="submission" date="2021-04" db="EMBL/GenBank/DDBJ databases">
        <authorList>
            <consortium name="Wellcome Sanger Institute Data Sharing"/>
        </authorList>
    </citation>
    <scope>NUCLEOTIDE SEQUENCE [LARGE SCALE GENOMIC DNA]</scope>
</reference>
<keyword evidence="3" id="KW-0732">Signal</keyword>
<dbReference type="Ensembl" id="ENSENLT00000053683.1">
    <property type="protein sequence ID" value="ENSENLP00000052421.1"/>
    <property type="gene ID" value="ENSENLG00000021915.1"/>
</dbReference>
<evidence type="ECO:0000256" key="3">
    <source>
        <dbReference type="ARBA" id="ARBA00022729"/>
    </source>
</evidence>
<keyword evidence="6" id="KW-1185">Reference proteome</keyword>
<keyword evidence="2" id="KW-0964">Secreted</keyword>
<dbReference type="InParanoid" id="A0A665X967"/>
<dbReference type="Proteomes" id="UP000472264">
    <property type="component" value="Chromosome 1"/>
</dbReference>
<evidence type="ECO:0000256" key="4">
    <source>
        <dbReference type="ARBA" id="ARBA00023180"/>
    </source>
</evidence>
<keyword evidence="4" id="KW-0325">Glycoprotein</keyword>
<dbReference type="InterPro" id="IPR012674">
    <property type="entry name" value="Calycin"/>
</dbReference>
<protein>
    <recommendedName>
        <fullName evidence="7">Apolipoprotein M</fullName>
    </recommendedName>
</protein>
<evidence type="ECO:0000256" key="2">
    <source>
        <dbReference type="ARBA" id="ARBA00022525"/>
    </source>
</evidence>
<sequence length="185" mass="20738">VFQHCPLLRDSVSYSAPLACENMVQSLEKLDLLHLKGRWALVAGSLNDSADAAVLKESDSITLVFDNFTYTQVTRLGDTCKYYPLNISMEGGILTFKTGIYNFTGIFLQTTCTDCAVLKLDIKSPNLKSLDVYLFSRRRELEQKEMDDFRAQVACLNMPPPILMDPTKELCPDHSETQGVDAQET</sequence>
<dbReference type="AlphaFoldDB" id="A0A665X967"/>
<dbReference type="PANTHER" id="PTHR11967:SF2">
    <property type="entry name" value="ALPHA-1-ACID GLYCOPROTEIN 1"/>
    <property type="match status" value="1"/>
</dbReference>